<gene>
    <name evidence="1" type="ORF">SAMN02910350_02238</name>
</gene>
<keyword evidence="1" id="KW-0808">Transferase</keyword>
<dbReference type="Proteomes" id="UP000199428">
    <property type="component" value="Unassembled WGS sequence"/>
</dbReference>
<proteinExistence type="predicted"/>
<dbReference type="AlphaFoldDB" id="A0A1G5S1Q9"/>
<evidence type="ECO:0000313" key="2">
    <source>
        <dbReference type="Proteomes" id="UP000199428"/>
    </source>
</evidence>
<reference evidence="1 2" key="1">
    <citation type="submission" date="2016-10" db="EMBL/GenBank/DDBJ databases">
        <authorList>
            <person name="de Groot N.N."/>
        </authorList>
    </citation>
    <scope>NUCLEOTIDE SEQUENCE [LARGE SCALE GENOMIC DNA]</scope>
    <source>
        <strain evidence="1 2">DSM 10317</strain>
    </source>
</reference>
<dbReference type="GO" id="GO:0032259">
    <property type="term" value="P:methylation"/>
    <property type="evidence" value="ECO:0007669"/>
    <property type="project" value="UniProtKB-KW"/>
</dbReference>
<dbReference type="GO" id="GO:0008168">
    <property type="term" value="F:methyltransferase activity"/>
    <property type="evidence" value="ECO:0007669"/>
    <property type="project" value="UniProtKB-KW"/>
</dbReference>
<dbReference type="NCBIfam" id="NF038110">
    <property type="entry name" value="Lys_methyl_FliB"/>
    <property type="match status" value="1"/>
</dbReference>
<accession>A0A1G5S1Q9</accession>
<dbReference type="EMBL" id="FMWK01000013">
    <property type="protein sequence ID" value="SCZ80325.1"/>
    <property type="molecule type" value="Genomic_DNA"/>
</dbReference>
<organism evidence="1 2">
    <name type="scientific">Pseudobutyrivibrio xylanivorans</name>
    <dbReference type="NCBI Taxonomy" id="185007"/>
    <lineage>
        <taxon>Bacteria</taxon>
        <taxon>Bacillati</taxon>
        <taxon>Bacillota</taxon>
        <taxon>Clostridia</taxon>
        <taxon>Lachnospirales</taxon>
        <taxon>Lachnospiraceae</taxon>
        <taxon>Pseudobutyrivibrio</taxon>
    </lineage>
</organism>
<keyword evidence="1" id="KW-0489">Methyltransferase</keyword>
<dbReference type="RefSeq" id="WP_090163472.1">
    <property type="nucleotide sequence ID" value="NZ_FMWK01000013.1"/>
</dbReference>
<name>A0A1G5S1Q9_PSEXY</name>
<protein>
    <submittedName>
        <fullName evidence="1">Lysine-N-methylase</fullName>
    </submittedName>
</protein>
<sequence>MIYRKQAGFDAFKCIADKCPKSCCIGWQIMIDENSVDKYSKTAGDFGQRLKNSINYEEGCFLQNGIRCSMLNDNGLCDLQSTLGEEYLCDTCRLYPRHTEEFQDIREYSLSLSCPEVTRMIMEPDYKFAFTESEDDLIDDPEEFEDFDLLLFDKLEYARDRLMKIASDTATPLQDRISNIVDSSLELQNLFDEGDIFGMDDVEFKDKQAFDFEYCLKSLDTLLEMEVLEESWTKTIQATKDFWKNKSATSPEWKAAMYPEADTEFVFSKVLQSLLFTYFCGAVYDGQIYARTMIATQSVRWLMMIYEANKKDLRSTIYLYSREVEHSDLNVNQLIEFFEADLENLS</sequence>
<evidence type="ECO:0000313" key="1">
    <source>
        <dbReference type="EMBL" id="SCZ80325.1"/>
    </source>
</evidence>